<dbReference type="GO" id="GO:0050660">
    <property type="term" value="F:flavin adenine dinucleotide binding"/>
    <property type="evidence" value="ECO:0007669"/>
    <property type="project" value="InterPro"/>
</dbReference>
<dbReference type="GO" id="GO:0005737">
    <property type="term" value="C:cytoplasm"/>
    <property type="evidence" value="ECO:0007669"/>
    <property type="project" value="TreeGrafter"/>
</dbReference>
<evidence type="ECO:0000313" key="2">
    <source>
        <dbReference type="EMBL" id="MDA0184138.1"/>
    </source>
</evidence>
<dbReference type="Gene3D" id="1.20.140.10">
    <property type="entry name" value="Butyryl-CoA Dehydrogenase, subunit A, domain 3"/>
    <property type="match status" value="3"/>
</dbReference>
<dbReference type="InterPro" id="IPR046373">
    <property type="entry name" value="Acyl-CoA_Oxase/DH_mid-dom_sf"/>
</dbReference>
<accession>A0A9X3ND00</accession>
<dbReference type="AlphaFoldDB" id="A0A9X3ND00"/>
<dbReference type="Proteomes" id="UP001147653">
    <property type="component" value="Unassembled WGS sequence"/>
</dbReference>
<dbReference type="SUPFAM" id="SSF47203">
    <property type="entry name" value="Acyl-CoA dehydrogenase C-terminal domain-like"/>
    <property type="match status" value="1"/>
</dbReference>
<proteinExistence type="predicted"/>
<dbReference type="GO" id="GO:0003995">
    <property type="term" value="F:acyl-CoA dehydrogenase activity"/>
    <property type="evidence" value="ECO:0007669"/>
    <property type="project" value="TreeGrafter"/>
</dbReference>
<comment type="caution">
    <text evidence="2">The sequence shown here is derived from an EMBL/GenBank/DDBJ whole genome shotgun (WGS) entry which is preliminary data.</text>
</comment>
<dbReference type="RefSeq" id="WP_270028556.1">
    <property type="nucleotide sequence ID" value="NZ_JAPDDP010000069.1"/>
</dbReference>
<keyword evidence="3" id="KW-1185">Reference proteome</keyword>
<dbReference type="InterPro" id="IPR036250">
    <property type="entry name" value="AcylCo_DH-like_C"/>
</dbReference>
<evidence type="ECO:0000313" key="3">
    <source>
        <dbReference type="Proteomes" id="UP001147653"/>
    </source>
</evidence>
<evidence type="ECO:0008006" key="4">
    <source>
        <dbReference type="Google" id="ProtNLM"/>
    </source>
</evidence>
<gene>
    <name evidence="2" type="ORF">OJ997_27765</name>
</gene>
<name>A0A9X3ND00_9ACTN</name>
<dbReference type="PANTHER" id="PTHR48083:SF2">
    <property type="entry name" value="MEDIUM-CHAIN SPECIFIC ACYL-COA DEHYDROGENASE, MITOCHONDRIAL"/>
    <property type="match status" value="1"/>
</dbReference>
<dbReference type="Gene3D" id="1.10.540.10">
    <property type="entry name" value="Acyl-CoA dehydrogenase/oxidase, N-terminal domain"/>
    <property type="match status" value="1"/>
</dbReference>
<dbReference type="PANTHER" id="PTHR48083">
    <property type="entry name" value="MEDIUM-CHAIN SPECIFIC ACYL-COA DEHYDROGENASE, MITOCHONDRIAL-RELATED"/>
    <property type="match status" value="1"/>
</dbReference>
<protein>
    <recommendedName>
        <fullName evidence="4">Acyl-CoA dehydrogenase</fullName>
    </recommendedName>
</protein>
<dbReference type="InterPro" id="IPR009100">
    <property type="entry name" value="AcylCoA_DH/oxidase_NM_dom_sf"/>
</dbReference>
<evidence type="ECO:0000256" key="1">
    <source>
        <dbReference type="ARBA" id="ARBA00023002"/>
    </source>
</evidence>
<dbReference type="InterPro" id="IPR050741">
    <property type="entry name" value="Acyl-CoA_dehydrogenase"/>
</dbReference>
<dbReference type="GO" id="GO:0033539">
    <property type="term" value="P:fatty acid beta-oxidation using acyl-CoA dehydrogenase"/>
    <property type="evidence" value="ECO:0007669"/>
    <property type="project" value="TreeGrafter"/>
</dbReference>
<dbReference type="Gene3D" id="2.40.110.10">
    <property type="entry name" value="Butyryl-CoA Dehydrogenase, subunit A, domain 2"/>
    <property type="match status" value="1"/>
</dbReference>
<sequence>MPSVLSVSPVLPAAERLAAHWRRGALDRDRDPWVQDGALEALAASGLLGACAGASGPAIADLVRILATGDPGLAQQLHGHVGNVELLALASPAVREAISDDIRDRGARFGNLNRDADPRRPTTLTPDGDGFRLTGAKSYCTGAVDAQWLAVPALLGDELRVALVPAGADGIEVGTRWEAFGQRATRSVGVTLTDVAVPRDHVLDAWRDAPAAQARELRAQIPHPALEVGIAEAVLAESWPAHVRESDAFAAVTAHVAAARALLDDAAAQIDALAPRTAAPRNGLGAPRNDADASGEAALTVAPSRLALGEASLALFAARALSYRTSVRTADAATRWVGGDARLAARVELHWRNARTHSVHDPGRWAFHHVGRHVLTGAYPAPRSPGLKHRADELVAPPRLPSFVPTGHVVADAARAALAEAAQFVAQRSAWPEAGVARAVDEPHAILRFGELAVRLRALDALDARGEGARYADEVALRIVSDALEIAGASALTRGRGLDEHWRTIANISNPIKFM</sequence>
<dbReference type="InterPro" id="IPR037069">
    <property type="entry name" value="AcylCoA_DH/ox_N_sf"/>
</dbReference>
<dbReference type="SUPFAM" id="SSF56645">
    <property type="entry name" value="Acyl-CoA dehydrogenase NM domain-like"/>
    <property type="match status" value="1"/>
</dbReference>
<organism evidence="2 3">
    <name type="scientific">Solirubrobacter phytolaccae</name>
    <dbReference type="NCBI Taxonomy" id="1404360"/>
    <lineage>
        <taxon>Bacteria</taxon>
        <taxon>Bacillati</taxon>
        <taxon>Actinomycetota</taxon>
        <taxon>Thermoleophilia</taxon>
        <taxon>Solirubrobacterales</taxon>
        <taxon>Solirubrobacteraceae</taxon>
        <taxon>Solirubrobacter</taxon>
    </lineage>
</organism>
<dbReference type="EMBL" id="JAPDDP010000069">
    <property type="protein sequence ID" value="MDA0184138.1"/>
    <property type="molecule type" value="Genomic_DNA"/>
</dbReference>
<keyword evidence="1" id="KW-0560">Oxidoreductase</keyword>
<reference evidence="2" key="1">
    <citation type="submission" date="2022-10" db="EMBL/GenBank/DDBJ databases">
        <title>The WGS of Solirubrobacter phytolaccae KCTC 29190.</title>
        <authorList>
            <person name="Jiang Z."/>
        </authorList>
    </citation>
    <scope>NUCLEOTIDE SEQUENCE</scope>
    <source>
        <strain evidence="2">KCTC 29190</strain>
    </source>
</reference>